<dbReference type="GO" id="GO:0005886">
    <property type="term" value="C:plasma membrane"/>
    <property type="evidence" value="ECO:0007669"/>
    <property type="project" value="UniProtKB-SubCell"/>
</dbReference>
<dbReference type="Proteomes" id="UP000325787">
    <property type="component" value="Chromosome"/>
</dbReference>
<evidence type="ECO:0000313" key="3">
    <source>
        <dbReference type="EMBL" id="QFZ24212.1"/>
    </source>
</evidence>
<proteinExistence type="predicted"/>
<reference evidence="4" key="1">
    <citation type="journal article" date="2021" name="Curr. Microbiol.">
        <title>Complete genome of nocamycin-producing strain Saccharothrix syringae NRRL B-16468 reveals the biosynthetic potential for secondary metabolites.</title>
        <authorList>
            <person name="Mo X."/>
            <person name="Yang S."/>
        </authorList>
    </citation>
    <scope>NUCLEOTIDE SEQUENCE [LARGE SCALE GENOMIC DNA]</scope>
    <source>
        <strain evidence="4">ATCC 51364 / DSM 43886 / JCM 6844 / KCTC 9398 / NBRC 14523 / NRRL B-16468 / INA 2240</strain>
    </source>
</reference>
<feature type="transmembrane region" description="Helical" evidence="2">
    <location>
        <begin position="43"/>
        <end position="62"/>
    </location>
</feature>
<name>A0A5Q0HF57_SACSY</name>
<feature type="transmembrane region" description="Helical" evidence="2">
    <location>
        <begin position="336"/>
        <end position="357"/>
    </location>
</feature>
<gene>
    <name evidence="3" type="ORF">EKG83_13370</name>
</gene>
<feature type="region of interest" description="Disordered" evidence="1">
    <location>
        <begin position="1"/>
        <end position="29"/>
    </location>
</feature>
<keyword evidence="2" id="KW-0472">Membrane</keyword>
<dbReference type="KEGG" id="ssyi:EKG83_13370"/>
<feature type="transmembrane region" description="Helical" evidence="2">
    <location>
        <begin position="174"/>
        <end position="195"/>
    </location>
</feature>
<evidence type="ECO:0000256" key="2">
    <source>
        <dbReference type="SAM" id="Phobius"/>
    </source>
</evidence>
<feature type="transmembrane region" description="Helical" evidence="2">
    <location>
        <begin position="127"/>
        <end position="154"/>
    </location>
</feature>
<dbReference type="EMBL" id="CP034550">
    <property type="protein sequence ID" value="QFZ24212.1"/>
    <property type="molecule type" value="Genomic_DNA"/>
</dbReference>
<feature type="compositionally biased region" description="Basic residues" evidence="1">
    <location>
        <begin position="1"/>
        <end position="24"/>
    </location>
</feature>
<sequence>MDRARGRPRRPGPRLPGRARRRAVPPRPGGPPVTWLTLRQFRLSALGVTALLVAVAAVLLAVGRPVALPTSPGLDPGDSTYYYLGIVALHVFPALVGAFWGAPLISREVEHGTHRLVWNQGVTRTRWLAVKAGVTASAAVVATGLLSLLVMWWSAPVDAIATENGPAALPVEPMIFGARGVVPLAHAVFAFALGVTASALLRRTVPAMAVTLVLFTAFQVGALNLVRPNLIPPEQELRQFSAEGTVFYYYGPSAPFELRVPVPERSWVLEQQTLDRAGNPTPVPAWFSECLFPGGLESATPPGPNREEEREACFDRLNAEGYHQRVTHQPNSRFWALQWAETGLYLALAALLGWFTLRWTNRRIG</sequence>
<dbReference type="OrthoDB" id="3579673at2"/>
<feature type="transmembrane region" description="Helical" evidence="2">
    <location>
        <begin position="207"/>
        <end position="226"/>
    </location>
</feature>
<keyword evidence="4" id="KW-1185">Reference proteome</keyword>
<keyword evidence="2" id="KW-1133">Transmembrane helix</keyword>
<feature type="transmembrane region" description="Helical" evidence="2">
    <location>
        <begin position="82"/>
        <end position="106"/>
    </location>
</feature>
<protein>
    <submittedName>
        <fullName evidence="3">Transporter</fullName>
    </submittedName>
</protein>
<dbReference type="AlphaFoldDB" id="A0A5Q0HF57"/>
<keyword evidence="2" id="KW-0812">Transmembrane</keyword>
<evidence type="ECO:0000313" key="4">
    <source>
        <dbReference type="Proteomes" id="UP000325787"/>
    </source>
</evidence>
<evidence type="ECO:0000256" key="1">
    <source>
        <dbReference type="SAM" id="MobiDB-lite"/>
    </source>
</evidence>
<accession>A0A5Q0HF57</accession>
<dbReference type="GO" id="GO:0140359">
    <property type="term" value="F:ABC-type transporter activity"/>
    <property type="evidence" value="ECO:0007669"/>
    <property type="project" value="InterPro"/>
</dbReference>
<organism evidence="3 4">
    <name type="scientific">Saccharothrix syringae</name>
    <name type="common">Nocardiopsis syringae</name>
    <dbReference type="NCBI Taxonomy" id="103733"/>
    <lineage>
        <taxon>Bacteria</taxon>
        <taxon>Bacillati</taxon>
        <taxon>Actinomycetota</taxon>
        <taxon>Actinomycetes</taxon>
        <taxon>Pseudonocardiales</taxon>
        <taxon>Pseudonocardiaceae</taxon>
        <taxon>Saccharothrix</taxon>
    </lineage>
</organism>